<dbReference type="InterPro" id="IPR008258">
    <property type="entry name" value="Transglycosylase_SLT_dom_1"/>
</dbReference>
<dbReference type="PANTHER" id="PTHR37423:SF2">
    <property type="entry name" value="MEMBRANE-BOUND LYTIC MUREIN TRANSGLYCOSYLASE C"/>
    <property type="match status" value="1"/>
</dbReference>
<evidence type="ECO:0000256" key="5">
    <source>
        <dbReference type="SAM" id="SignalP"/>
    </source>
</evidence>
<feature type="chain" id="PRO_5015711583" evidence="5">
    <location>
        <begin position="23"/>
        <end position="672"/>
    </location>
</feature>
<dbReference type="Gene3D" id="1.10.530.10">
    <property type="match status" value="1"/>
</dbReference>
<keyword evidence="8" id="KW-1185">Reference proteome</keyword>
<name>A0A2T6KAH5_9RHOB</name>
<dbReference type="SUPFAM" id="SSF53955">
    <property type="entry name" value="Lysozyme-like"/>
    <property type="match status" value="1"/>
</dbReference>
<dbReference type="InterPro" id="IPR008939">
    <property type="entry name" value="Lytic_TGlycosylase_superhlx_U"/>
</dbReference>
<comment type="caution">
    <text evidence="7">The sequence shown here is derived from an EMBL/GenBank/DDBJ whole genome shotgun (WGS) entry which is preliminary data.</text>
</comment>
<evidence type="ECO:0000256" key="3">
    <source>
        <dbReference type="ARBA" id="ARBA00022729"/>
    </source>
</evidence>
<comment type="similarity">
    <text evidence="1">Belongs to the transglycosylase Slt family.</text>
</comment>
<dbReference type="Proteomes" id="UP000244523">
    <property type="component" value="Unassembled WGS sequence"/>
</dbReference>
<evidence type="ECO:0000256" key="2">
    <source>
        <dbReference type="ARBA" id="ARBA00009387"/>
    </source>
</evidence>
<dbReference type="SUPFAM" id="SSF48435">
    <property type="entry name" value="Bacterial muramidases"/>
    <property type="match status" value="1"/>
</dbReference>
<dbReference type="CDD" id="cd13401">
    <property type="entry name" value="Slt70-like"/>
    <property type="match status" value="1"/>
</dbReference>
<dbReference type="GO" id="GO:0004553">
    <property type="term" value="F:hydrolase activity, hydrolyzing O-glycosyl compounds"/>
    <property type="evidence" value="ECO:0007669"/>
    <property type="project" value="InterPro"/>
</dbReference>
<dbReference type="InterPro" id="IPR023346">
    <property type="entry name" value="Lysozyme-like_dom_sf"/>
</dbReference>
<reference evidence="7 8" key="1">
    <citation type="submission" date="2018-04" db="EMBL/GenBank/DDBJ databases">
        <title>Genomic Encyclopedia of Archaeal and Bacterial Type Strains, Phase II (KMG-II): from individual species to whole genera.</title>
        <authorList>
            <person name="Goeker M."/>
        </authorList>
    </citation>
    <scope>NUCLEOTIDE SEQUENCE [LARGE SCALE GENOMIC DNA]</scope>
    <source>
        <strain evidence="7 8">DSM 29955</strain>
    </source>
</reference>
<feature type="signal peptide" evidence="5">
    <location>
        <begin position="1"/>
        <end position="22"/>
    </location>
</feature>
<evidence type="ECO:0000259" key="6">
    <source>
        <dbReference type="Pfam" id="PF01464"/>
    </source>
</evidence>
<dbReference type="GO" id="GO:0042597">
    <property type="term" value="C:periplasmic space"/>
    <property type="evidence" value="ECO:0007669"/>
    <property type="project" value="InterPro"/>
</dbReference>
<feature type="compositionally biased region" description="Basic and acidic residues" evidence="4">
    <location>
        <begin position="661"/>
        <end position="672"/>
    </location>
</feature>
<comment type="similarity">
    <text evidence="2">Belongs to the virb1 family.</text>
</comment>
<evidence type="ECO:0000313" key="8">
    <source>
        <dbReference type="Proteomes" id="UP000244523"/>
    </source>
</evidence>
<feature type="domain" description="Transglycosylase SLT" evidence="6">
    <location>
        <begin position="487"/>
        <end position="587"/>
    </location>
</feature>
<sequence>MSIVRKISLGLAIGFAALPASARDVDPKAVAAIQAAETSWDAAAELAVSTDPVTRDVLEWLRLRAGEGTLADYQAFLAKRPDWPGLDRLRRAGEATVAESTADAAVLTYFEDATPQTGEGVVRYVQALRKAGKTEEAKSALRDAWLGLSLSDDGHEGLIEAFGADLAPFHLARVDAMLWRWRTTDATRMLPLLDADQRALAAARIGYITKVSNTDALVADVPAKLRQDAGLAYDRYNWLADRGERTEAVKVLLDRSTSAAALGEPFRWSGWRRSLARWEMREGRADQAYQLASRHYLTDGAAFADLEWLSGYIALTYLGNPAQALVHFDKAAAAVDSPISTGRMFYWIGRTQEVLRAPDKAAQAFGIAARHQTSFYGLLAAERLGRPLDPIWAQTPIVPTSDIFEQDIVRAAFLLLAAGERGHAVTFFAELGATLEPGALAQVGAALDQIDEQYYTLLLGKRAVRRGVMVPQNYFPLHDLANMDLPVEPALALSIARRESEFNIGVGSPVGALGLMQLMPATAEEVAGFLDLPYSRFRLTSDWKYNATLGGKYLSILQDEFGPTPVMIAAGYNAGPSRPKQWMDLRGDPRLGEMDVVDWIEHIPFRETRNYVQRVTESIPVYQARLTGQAGPIRFTELLRGEKPLLRPRARPLPQALNDSPDVRPVLRPERG</sequence>
<accession>A0A2T6KAH5</accession>
<keyword evidence="3 5" id="KW-0732">Signal</keyword>
<dbReference type="EMBL" id="QBUD01000012">
    <property type="protein sequence ID" value="PUB11845.1"/>
    <property type="molecule type" value="Genomic_DNA"/>
</dbReference>
<dbReference type="Pfam" id="PF01464">
    <property type="entry name" value="SLT"/>
    <property type="match status" value="1"/>
</dbReference>
<organism evidence="7 8">
    <name type="scientific">Yoonia sediminilitoris</name>
    <dbReference type="NCBI Taxonomy" id="1286148"/>
    <lineage>
        <taxon>Bacteria</taxon>
        <taxon>Pseudomonadati</taxon>
        <taxon>Pseudomonadota</taxon>
        <taxon>Alphaproteobacteria</taxon>
        <taxon>Rhodobacterales</taxon>
        <taxon>Paracoccaceae</taxon>
        <taxon>Yoonia</taxon>
    </lineage>
</organism>
<dbReference type="AlphaFoldDB" id="A0A2T6KAH5"/>
<protein>
    <submittedName>
        <fullName evidence="7">Soluble lytic murein transglycosylase</fullName>
    </submittedName>
</protein>
<evidence type="ECO:0000256" key="4">
    <source>
        <dbReference type="SAM" id="MobiDB-lite"/>
    </source>
</evidence>
<dbReference type="RefSeq" id="WP_245882730.1">
    <property type="nucleotide sequence ID" value="NZ_QBUD01000012.1"/>
</dbReference>
<dbReference type="PANTHER" id="PTHR37423">
    <property type="entry name" value="SOLUBLE LYTIC MUREIN TRANSGLYCOSYLASE-RELATED"/>
    <property type="match status" value="1"/>
</dbReference>
<dbReference type="Gene3D" id="1.25.20.10">
    <property type="entry name" value="Bacterial muramidases"/>
    <property type="match status" value="1"/>
</dbReference>
<evidence type="ECO:0000256" key="1">
    <source>
        <dbReference type="ARBA" id="ARBA00007734"/>
    </source>
</evidence>
<feature type="region of interest" description="Disordered" evidence="4">
    <location>
        <begin position="649"/>
        <end position="672"/>
    </location>
</feature>
<proteinExistence type="inferred from homology"/>
<gene>
    <name evidence="7" type="ORF">C8N45_11288</name>
</gene>
<evidence type="ECO:0000313" key="7">
    <source>
        <dbReference type="EMBL" id="PUB11845.1"/>
    </source>
</evidence>